<dbReference type="InterPro" id="IPR027417">
    <property type="entry name" value="P-loop_NTPase"/>
</dbReference>
<dbReference type="AlphaFoldDB" id="J3P2D4"/>
<reference evidence="4" key="2">
    <citation type="submission" date="2010-07" db="EMBL/GenBank/DDBJ databases">
        <authorList>
            <consortium name="The Broad Institute Genome Sequencing Platform"/>
            <consortium name="Broad Institute Genome Sequencing Center for Infectious Disease"/>
            <person name="Ma L.-J."/>
            <person name="Dead R."/>
            <person name="Young S."/>
            <person name="Zeng Q."/>
            <person name="Koehrsen M."/>
            <person name="Alvarado L."/>
            <person name="Berlin A."/>
            <person name="Chapman S.B."/>
            <person name="Chen Z."/>
            <person name="Freedman E."/>
            <person name="Gellesch M."/>
            <person name="Goldberg J."/>
            <person name="Griggs A."/>
            <person name="Gujja S."/>
            <person name="Heilman E.R."/>
            <person name="Heiman D."/>
            <person name="Hepburn T."/>
            <person name="Howarth C."/>
            <person name="Jen D."/>
            <person name="Larson L."/>
            <person name="Mehta T."/>
            <person name="Neiman D."/>
            <person name="Pearson M."/>
            <person name="Roberts A."/>
            <person name="Saif S."/>
            <person name="Shea T."/>
            <person name="Shenoy N."/>
            <person name="Sisk P."/>
            <person name="Stolte C."/>
            <person name="Sykes S."/>
            <person name="Walk T."/>
            <person name="White J."/>
            <person name="Yandava C."/>
            <person name="Haas B."/>
            <person name="Nusbaum C."/>
            <person name="Birren B."/>
        </authorList>
    </citation>
    <scope>NUCLEOTIDE SEQUENCE</scope>
    <source>
        <strain evidence="4">R3-111a-1</strain>
    </source>
</reference>
<dbReference type="eggNOG" id="KOG2029">
    <property type="taxonomic scope" value="Eukaryota"/>
</dbReference>
<protein>
    <recommendedName>
        <fullName evidence="3">Nephrocystin 3-like N-terminal domain-containing protein</fullName>
    </recommendedName>
</protein>
<organism evidence="4">
    <name type="scientific">Gaeumannomyces tritici (strain R3-111a-1)</name>
    <name type="common">Wheat and barley take-all root rot fungus</name>
    <name type="synonym">Gaeumannomyces graminis var. tritici</name>
    <dbReference type="NCBI Taxonomy" id="644352"/>
    <lineage>
        <taxon>Eukaryota</taxon>
        <taxon>Fungi</taxon>
        <taxon>Dikarya</taxon>
        <taxon>Ascomycota</taxon>
        <taxon>Pezizomycotina</taxon>
        <taxon>Sordariomycetes</taxon>
        <taxon>Sordariomycetidae</taxon>
        <taxon>Magnaporthales</taxon>
        <taxon>Magnaporthaceae</taxon>
        <taxon>Gaeumannomyces</taxon>
    </lineage>
</organism>
<evidence type="ECO:0000256" key="2">
    <source>
        <dbReference type="SAM" id="MobiDB-lite"/>
    </source>
</evidence>
<feature type="compositionally biased region" description="Polar residues" evidence="2">
    <location>
        <begin position="101"/>
        <end position="111"/>
    </location>
</feature>
<reference evidence="4" key="3">
    <citation type="submission" date="2010-09" db="EMBL/GenBank/DDBJ databases">
        <title>Annotation of Gaeumannomyces graminis var. tritici R3-111a-1.</title>
        <authorList>
            <consortium name="The Broad Institute Genome Sequencing Platform"/>
            <person name="Ma L.-J."/>
            <person name="Dead R."/>
            <person name="Young S.K."/>
            <person name="Zeng Q."/>
            <person name="Gargeya S."/>
            <person name="Fitzgerald M."/>
            <person name="Haas B."/>
            <person name="Abouelleil A."/>
            <person name="Alvarado L."/>
            <person name="Arachchi H.M."/>
            <person name="Berlin A."/>
            <person name="Brown A."/>
            <person name="Chapman S.B."/>
            <person name="Chen Z."/>
            <person name="Dunbar C."/>
            <person name="Freedman E."/>
            <person name="Gearin G."/>
            <person name="Gellesch M."/>
            <person name="Goldberg J."/>
            <person name="Griggs A."/>
            <person name="Gujja S."/>
            <person name="Heiman D."/>
            <person name="Howarth C."/>
            <person name="Larson L."/>
            <person name="Lui A."/>
            <person name="MacDonald P.J.P."/>
            <person name="Mehta T."/>
            <person name="Montmayeur A."/>
            <person name="Murphy C."/>
            <person name="Neiman D."/>
            <person name="Pearson M."/>
            <person name="Priest M."/>
            <person name="Roberts A."/>
            <person name="Saif S."/>
            <person name="Shea T."/>
            <person name="Shenoy N."/>
            <person name="Sisk P."/>
            <person name="Stolte C."/>
            <person name="Sykes S."/>
            <person name="Yandava C."/>
            <person name="Wortman J."/>
            <person name="Nusbaum C."/>
            <person name="Birren B."/>
        </authorList>
    </citation>
    <scope>NUCLEOTIDE SEQUENCE</scope>
    <source>
        <strain evidence="4">R3-111a-1</strain>
    </source>
</reference>
<dbReference type="EnsemblFungi" id="EJT73826">
    <property type="protein sequence ID" value="EJT73826"/>
    <property type="gene ID" value="GGTG_07681"/>
</dbReference>
<dbReference type="PANTHER" id="PTHR10039">
    <property type="entry name" value="AMELOGENIN"/>
    <property type="match status" value="1"/>
</dbReference>
<dbReference type="GeneID" id="20348139"/>
<evidence type="ECO:0000313" key="5">
    <source>
        <dbReference type="EnsemblFungi" id="EJT73826"/>
    </source>
</evidence>
<gene>
    <name evidence="5" type="primary">20348139</name>
    <name evidence="4" type="ORF">GGTG_07681</name>
</gene>
<feature type="compositionally biased region" description="Basic residues" evidence="2">
    <location>
        <begin position="68"/>
        <end position="78"/>
    </location>
</feature>
<keyword evidence="6" id="KW-1185">Reference proteome</keyword>
<dbReference type="SUPFAM" id="SSF53474">
    <property type="entry name" value="alpha/beta-Hydrolases"/>
    <property type="match status" value="1"/>
</dbReference>
<dbReference type="Gene3D" id="3.40.50.300">
    <property type="entry name" value="P-loop containing nucleotide triphosphate hydrolases"/>
    <property type="match status" value="1"/>
</dbReference>
<evidence type="ECO:0000313" key="4">
    <source>
        <dbReference type="EMBL" id="EJT73826.1"/>
    </source>
</evidence>
<reference evidence="5" key="5">
    <citation type="submission" date="2018-04" db="UniProtKB">
        <authorList>
            <consortium name="EnsemblFungi"/>
        </authorList>
    </citation>
    <scope>IDENTIFICATION</scope>
    <source>
        <strain evidence="5">R3-111a-1</strain>
    </source>
</reference>
<dbReference type="EMBL" id="GL385398">
    <property type="protein sequence ID" value="EJT73826.1"/>
    <property type="molecule type" value="Genomic_DNA"/>
</dbReference>
<dbReference type="RefSeq" id="XP_009223770.1">
    <property type="nucleotide sequence ID" value="XM_009225506.1"/>
</dbReference>
<feature type="domain" description="Nephrocystin 3-like N-terminal" evidence="3">
    <location>
        <begin position="480"/>
        <end position="658"/>
    </location>
</feature>
<feature type="region of interest" description="Disordered" evidence="2">
    <location>
        <begin position="1212"/>
        <end position="1254"/>
    </location>
</feature>
<dbReference type="InterPro" id="IPR029058">
    <property type="entry name" value="AB_hydrolase_fold"/>
</dbReference>
<dbReference type="Pfam" id="PF24883">
    <property type="entry name" value="NPHP3_N"/>
    <property type="match status" value="1"/>
</dbReference>
<proteinExistence type="predicted"/>
<name>J3P2D4_GAET3</name>
<feature type="compositionally biased region" description="Low complexity" evidence="2">
    <location>
        <begin position="81"/>
        <end position="99"/>
    </location>
</feature>
<keyword evidence="1" id="KW-0677">Repeat</keyword>
<sequence>MAAQINLREQGLTVLHQADHPKVDIVFVHGFTGHPKNTWTWQRAKHGPSHQKRKHDPGEGSSSGGVRKFLKVTFRKKDRSPSPTATSSSTPDPSSSETTRAAATNAGTERQNIPEEVYWPKDLVPTTVPDSRIFTYGYDTNIRHWAKGPISSKTVYDHGWDLLCSLEEARRGAGEGCRPILFVAHSLGGIVVKEALRRSRRAAMIKPHIHAIFEATLGLIFFGTPHRGANPRRFLHHVLTVSIQAVGVKTNDNIVNTLMPHNPHLKDLSDEFAILCVNKQWPVYSFQEEYGVTLLGGAKVVDDDSSCLNDVRIETKRHISSNHMDMCRFSGLEDARYNMVSAALTFIIGTATTLDTRHETPHQAPQSGLPMAPTPPTIYSHSTIPASSTEIVVGSDLGHDGGPAELPFATNADEEMEDIHGREVERKTSREAPVRTHRSPGDAQPMGRIDAATKSGLVNLLFFSEIDQRLTGLTAAQGKTCRWFLSKPEYRAWRDLGNQSEDSTFLWIKGNPGTGKSTLIKFLFEQAREESKGNPMRITLSFFFRARGSIEETTTVYLYRSLLYQLFQPPMEDLTDGLEWMTAPGARGVQEKGWDEETLKQTLKHTVSRLGHRAVTILVDALDECDQTQVAKMVSFFEELCEHAMGSGISLRICFSSRHYPAIVIQRGVELILEAESGHTDDIEQFIKARLRLGSLGKTAKAAPLRDEIRDKSSGIFLWVVLVIEILNQEPINSTASINASIDKLSRRLKEIPPGLHDLFEMILARDGNDLDQLDLCLKWVLFATRPLKPQELYFAVQFGLDKDTSGLWDREEIVDDQLKAFVSSSSKGLAEVTRNKAAQVQFIHESVRDFLLGRYGQQWSGASVNFEGHSHDVFRDCCWAQLNAPVGLTVDIPDEPLEKTEAARTRAALRHNFPFLEYAVFGALAHANSAQQHDVEQGRFLQTFPLSQWAMFSSALEQFAVRRYSKSVDLLYILAERNMSHLIPLLCSDPKTFFSAGKERYGPPIFAALATESHDAVATMLQGIQKTYQHLPPPLQTLAEHHFKDLAALYLRNRGLHRRFPRDMVFSSRKTLLSYMVPVMDGSDMNSTGAAILLAYLLLSPPDIDTALLFCATVLGYDSIVQSLLDTGQPDLSAKDEAGRTLAANAAAQGHHLTQSSAVPGPSSLRLRATAAVSGTLLQGQRQVRVGSPFAPVSLWGGDGGRVGGRVGGMAASHRPECGGGNGSWSPGLISRTRSSGQESVSPGLQTSGRPAT</sequence>
<feature type="compositionally biased region" description="Basic and acidic residues" evidence="2">
    <location>
        <begin position="423"/>
        <end position="434"/>
    </location>
</feature>
<dbReference type="InterPro" id="IPR056884">
    <property type="entry name" value="NPHP3-like_N"/>
</dbReference>
<dbReference type="Gene3D" id="3.40.50.1820">
    <property type="entry name" value="alpha/beta hydrolase"/>
    <property type="match status" value="1"/>
</dbReference>
<dbReference type="OrthoDB" id="194358at2759"/>
<dbReference type="VEuPathDB" id="FungiDB:GGTG_07681"/>
<evidence type="ECO:0000259" key="3">
    <source>
        <dbReference type="Pfam" id="PF24883"/>
    </source>
</evidence>
<feature type="region of interest" description="Disordered" evidence="2">
    <location>
        <begin position="36"/>
        <end position="118"/>
    </location>
</feature>
<dbReference type="SUPFAM" id="SSF52540">
    <property type="entry name" value="P-loop containing nucleoside triphosphate hydrolases"/>
    <property type="match status" value="1"/>
</dbReference>
<feature type="compositionally biased region" description="Polar residues" evidence="2">
    <location>
        <begin position="1233"/>
        <end position="1254"/>
    </location>
</feature>
<feature type="region of interest" description="Disordered" evidence="2">
    <location>
        <begin position="423"/>
        <end position="448"/>
    </location>
</feature>
<reference evidence="5" key="4">
    <citation type="journal article" date="2015" name="G3 (Bethesda)">
        <title>Genome sequences of three phytopathogenic species of the Magnaporthaceae family of fungi.</title>
        <authorList>
            <person name="Okagaki L.H."/>
            <person name="Nunes C.C."/>
            <person name="Sailsbery J."/>
            <person name="Clay B."/>
            <person name="Brown D."/>
            <person name="John T."/>
            <person name="Oh Y."/>
            <person name="Young N."/>
            <person name="Fitzgerald M."/>
            <person name="Haas B.J."/>
            <person name="Zeng Q."/>
            <person name="Young S."/>
            <person name="Adiconis X."/>
            <person name="Fan L."/>
            <person name="Levin J.Z."/>
            <person name="Mitchell T.K."/>
            <person name="Okubara P.A."/>
            <person name="Farman M.L."/>
            <person name="Kohn L.M."/>
            <person name="Birren B."/>
            <person name="Ma L.-J."/>
            <person name="Dean R.A."/>
        </authorList>
    </citation>
    <scope>NUCLEOTIDE SEQUENCE</scope>
    <source>
        <strain evidence="5">R3-111a-1</strain>
    </source>
</reference>
<dbReference type="PANTHER" id="PTHR10039:SF5">
    <property type="entry name" value="NACHT DOMAIN-CONTAINING PROTEIN"/>
    <property type="match status" value="1"/>
</dbReference>
<evidence type="ECO:0000313" key="6">
    <source>
        <dbReference type="Proteomes" id="UP000006039"/>
    </source>
</evidence>
<reference evidence="6" key="1">
    <citation type="submission" date="2010-07" db="EMBL/GenBank/DDBJ databases">
        <title>The genome sequence of Gaeumannomyces graminis var. tritici strain R3-111a-1.</title>
        <authorList>
            <consortium name="The Broad Institute Genome Sequencing Platform"/>
            <person name="Ma L.-J."/>
            <person name="Dead R."/>
            <person name="Young S."/>
            <person name="Zeng Q."/>
            <person name="Koehrsen M."/>
            <person name="Alvarado L."/>
            <person name="Berlin A."/>
            <person name="Chapman S.B."/>
            <person name="Chen Z."/>
            <person name="Freedman E."/>
            <person name="Gellesch M."/>
            <person name="Goldberg J."/>
            <person name="Griggs A."/>
            <person name="Gujja S."/>
            <person name="Heilman E.R."/>
            <person name="Heiman D."/>
            <person name="Hepburn T."/>
            <person name="Howarth C."/>
            <person name="Jen D."/>
            <person name="Larson L."/>
            <person name="Mehta T."/>
            <person name="Neiman D."/>
            <person name="Pearson M."/>
            <person name="Roberts A."/>
            <person name="Saif S."/>
            <person name="Shea T."/>
            <person name="Shenoy N."/>
            <person name="Sisk P."/>
            <person name="Stolte C."/>
            <person name="Sykes S."/>
            <person name="Walk T."/>
            <person name="White J."/>
            <person name="Yandava C."/>
            <person name="Haas B."/>
            <person name="Nusbaum C."/>
            <person name="Birren B."/>
        </authorList>
    </citation>
    <scope>NUCLEOTIDE SEQUENCE [LARGE SCALE GENOMIC DNA]</scope>
    <source>
        <strain evidence="6">R3-111a-1</strain>
    </source>
</reference>
<dbReference type="Proteomes" id="UP000006039">
    <property type="component" value="Unassembled WGS sequence"/>
</dbReference>
<evidence type="ECO:0000256" key="1">
    <source>
        <dbReference type="ARBA" id="ARBA00022737"/>
    </source>
</evidence>
<accession>J3P2D4</accession>
<feature type="compositionally biased region" description="Basic residues" evidence="2">
    <location>
        <begin position="43"/>
        <end position="55"/>
    </location>
</feature>
<dbReference type="HOGENOM" id="CLU_000288_34_1_1"/>